<sequence length="89" mass="10468">MTDKELMLIEKYKIKFEDRIRQEGKDKLAENEKCRLYIEGLPVSMQDTLKVQQYTEFDKLVEDSEIVASNLLVSKARELLRSGRVTIKM</sequence>
<name>A0A2H9ZRM3_9ASPA</name>
<keyword evidence="2" id="KW-1185">Reference proteome</keyword>
<accession>A0A2H9ZRM3</accession>
<dbReference type="EMBL" id="KZ454640">
    <property type="protein sequence ID" value="PKA45944.1"/>
    <property type="molecule type" value="Genomic_DNA"/>
</dbReference>
<dbReference type="AlphaFoldDB" id="A0A2H9ZRM3"/>
<reference evidence="1 2" key="1">
    <citation type="journal article" date="2017" name="Nature">
        <title>The Apostasia genome and the evolution of orchids.</title>
        <authorList>
            <person name="Zhang G.Q."/>
            <person name="Liu K.W."/>
            <person name="Li Z."/>
            <person name="Lohaus R."/>
            <person name="Hsiao Y.Y."/>
            <person name="Niu S.C."/>
            <person name="Wang J.Y."/>
            <person name="Lin Y.C."/>
            <person name="Xu Q."/>
            <person name="Chen L.J."/>
            <person name="Yoshida K."/>
            <person name="Fujiwara S."/>
            <person name="Wang Z.W."/>
            <person name="Zhang Y.Q."/>
            <person name="Mitsuda N."/>
            <person name="Wang M."/>
            <person name="Liu G.H."/>
            <person name="Pecoraro L."/>
            <person name="Huang H.X."/>
            <person name="Xiao X.J."/>
            <person name="Lin M."/>
            <person name="Wu X.Y."/>
            <person name="Wu W.L."/>
            <person name="Chen Y.Y."/>
            <person name="Chang S.B."/>
            <person name="Sakamoto S."/>
            <person name="Ohme-Takagi M."/>
            <person name="Yagi M."/>
            <person name="Zeng S.J."/>
            <person name="Shen C.Y."/>
            <person name="Yeh C.M."/>
            <person name="Luo Y.B."/>
            <person name="Tsai W.C."/>
            <person name="Van de Peer Y."/>
            <person name="Liu Z.J."/>
        </authorList>
    </citation>
    <scope>NUCLEOTIDE SEQUENCE [LARGE SCALE GENOMIC DNA]</scope>
    <source>
        <strain evidence="2">cv. Shenzhen</strain>
        <tissue evidence="1">Stem</tissue>
    </source>
</reference>
<dbReference type="Proteomes" id="UP000236161">
    <property type="component" value="Unassembled WGS sequence"/>
</dbReference>
<evidence type="ECO:0000313" key="1">
    <source>
        <dbReference type="EMBL" id="PKA45944.1"/>
    </source>
</evidence>
<protein>
    <submittedName>
        <fullName evidence="1">Uncharacterized protein</fullName>
    </submittedName>
</protein>
<gene>
    <name evidence="1" type="ORF">AXF42_Ash021770</name>
</gene>
<proteinExistence type="predicted"/>
<organism evidence="1 2">
    <name type="scientific">Apostasia shenzhenica</name>
    <dbReference type="NCBI Taxonomy" id="1088818"/>
    <lineage>
        <taxon>Eukaryota</taxon>
        <taxon>Viridiplantae</taxon>
        <taxon>Streptophyta</taxon>
        <taxon>Embryophyta</taxon>
        <taxon>Tracheophyta</taxon>
        <taxon>Spermatophyta</taxon>
        <taxon>Magnoliopsida</taxon>
        <taxon>Liliopsida</taxon>
        <taxon>Asparagales</taxon>
        <taxon>Orchidaceae</taxon>
        <taxon>Apostasioideae</taxon>
        <taxon>Apostasia</taxon>
    </lineage>
</organism>
<evidence type="ECO:0000313" key="2">
    <source>
        <dbReference type="Proteomes" id="UP000236161"/>
    </source>
</evidence>